<dbReference type="InterPro" id="IPR024020">
    <property type="entry name" value="Anit_sigma_mycothiol_RsrA"/>
</dbReference>
<dbReference type="NCBIfam" id="TIGR03988">
    <property type="entry name" value="antisig_RsrA"/>
    <property type="match status" value="1"/>
</dbReference>
<evidence type="ECO:0000313" key="3">
    <source>
        <dbReference type="Proteomes" id="UP000286208"/>
    </source>
</evidence>
<proteinExistence type="predicted"/>
<evidence type="ECO:0000259" key="1">
    <source>
        <dbReference type="Pfam" id="PF13490"/>
    </source>
</evidence>
<dbReference type="EMBL" id="RKLP01000001">
    <property type="protein sequence ID" value="RVW11354.1"/>
    <property type="molecule type" value="Genomic_DNA"/>
</dbReference>
<comment type="caution">
    <text evidence="2">The sequence shown here is derived from an EMBL/GenBank/DDBJ whole genome shotgun (WGS) entry which is preliminary data.</text>
</comment>
<dbReference type="InterPro" id="IPR027383">
    <property type="entry name" value="Znf_put"/>
</dbReference>
<name>A0A438BK71_9NOCA</name>
<reference evidence="2 3" key="1">
    <citation type="submission" date="2018-11" db="EMBL/GenBank/DDBJ databases">
        <title>Rhodococcus spongicola sp. nov. and Rhodococcus xishaensis sp. nov. from marine sponges.</title>
        <authorList>
            <person name="Li L."/>
            <person name="Lin H.W."/>
        </authorList>
    </citation>
    <scope>NUCLEOTIDE SEQUENCE [LARGE SCALE GENOMIC DNA]</scope>
    <source>
        <strain evidence="2 3">CCTCC AB2014297</strain>
    </source>
</reference>
<dbReference type="Pfam" id="PF13490">
    <property type="entry name" value="zf-HC2"/>
    <property type="match status" value="1"/>
</dbReference>
<dbReference type="RefSeq" id="WP_127914470.1">
    <property type="nucleotide sequence ID" value="NZ_RKLP01000001.1"/>
</dbReference>
<dbReference type="OrthoDB" id="3267840at2"/>
<organism evidence="2 3">
    <name type="scientific">Prescottella agglutinans</name>
    <dbReference type="NCBI Taxonomy" id="1644129"/>
    <lineage>
        <taxon>Bacteria</taxon>
        <taxon>Bacillati</taxon>
        <taxon>Actinomycetota</taxon>
        <taxon>Actinomycetes</taxon>
        <taxon>Mycobacteriales</taxon>
        <taxon>Nocardiaceae</taxon>
        <taxon>Prescottella</taxon>
    </lineage>
</organism>
<dbReference type="AlphaFoldDB" id="A0A438BK71"/>
<protein>
    <submittedName>
        <fullName evidence="2">Mycothiol system anti-sigma-R factor</fullName>
    </submittedName>
</protein>
<accession>A0A438BK71</accession>
<evidence type="ECO:0000313" key="2">
    <source>
        <dbReference type="EMBL" id="RVW11354.1"/>
    </source>
</evidence>
<feature type="domain" description="Putative zinc-finger" evidence="1">
    <location>
        <begin position="12"/>
        <end position="45"/>
    </location>
</feature>
<sequence length="99" mass="11206">MSGENEFEQLDCSAVIADVWLLLDRECDEHSRTRIQQHLENCGACFEAYGIEEKIKSLIGRKCGGEHAPAGLRERLSIEIRRTVILTDTELVADRESDD</sequence>
<dbReference type="Proteomes" id="UP000286208">
    <property type="component" value="Unassembled WGS sequence"/>
</dbReference>
<keyword evidence="3" id="KW-1185">Reference proteome</keyword>
<gene>
    <name evidence="2" type="primary">rsrA</name>
    <name evidence="2" type="ORF">EGT67_02740</name>
</gene>